<accession>A0A9P6B8D8</accession>
<name>A0A9P6B8D8_9AGAM</name>
<proteinExistence type="predicted"/>
<gene>
    <name evidence="1" type="ORF">BS47DRAFT_21173</name>
</gene>
<dbReference type="Proteomes" id="UP000886523">
    <property type="component" value="Unassembled WGS sequence"/>
</dbReference>
<organism evidence="1 2">
    <name type="scientific">Hydnum rufescens UP504</name>
    <dbReference type="NCBI Taxonomy" id="1448309"/>
    <lineage>
        <taxon>Eukaryota</taxon>
        <taxon>Fungi</taxon>
        <taxon>Dikarya</taxon>
        <taxon>Basidiomycota</taxon>
        <taxon>Agaricomycotina</taxon>
        <taxon>Agaricomycetes</taxon>
        <taxon>Cantharellales</taxon>
        <taxon>Hydnaceae</taxon>
        <taxon>Hydnum</taxon>
    </lineage>
</organism>
<reference evidence="1" key="1">
    <citation type="journal article" date="2020" name="Nat. Commun.">
        <title>Large-scale genome sequencing of mycorrhizal fungi provides insights into the early evolution of symbiotic traits.</title>
        <authorList>
            <person name="Miyauchi S."/>
            <person name="Kiss E."/>
            <person name="Kuo A."/>
            <person name="Drula E."/>
            <person name="Kohler A."/>
            <person name="Sanchez-Garcia M."/>
            <person name="Morin E."/>
            <person name="Andreopoulos B."/>
            <person name="Barry K.W."/>
            <person name="Bonito G."/>
            <person name="Buee M."/>
            <person name="Carver A."/>
            <person name="Chen C."/>
            <person name="Cichocki N."/>
            <person name="Clum A."/>
            <person name="Culley D."/>
            <person name="Crous P.W."/>
            <person name="Fauchery L."/>
            <person name="Girlanda M."/>
            <person name="Hayes R.D."/>
            <person name="Keri Z."/>
            <person name="LaButti K."/>
            <person name="Lipzen A."/>
            <person name="Lombard V."/>
            <person name="Magnuson J."/>
            <person name="Maillard F."/>
            <person name="Murat C."/>
            <person name="Nolan M."/>
            <person name="Ohm R.A."/>
            <person name="Pangilinan J."/>
            <person name="Pereira M.F."/>
            <person name="Perotto S."/>
            <person name="Peter M."/>
            <person name="Pfister S."/>
            <person name="Riley R."/>
            <person name="Sitrit Y."/>
            <person name="Stielow J.B."/>
            <person name="Szollosi G."/>
            <person name="Zifcakova L."/>
            <person name="Stursova M."/>
            <person name="Spatafora J.W."/>
            <person name="Tedersoo L."/>
            <person name="Vaario L.M."/>
            <person name="Yamada A."/>
            <person name="Yan M."/>
            <person name="Wang P."/>
            <person name="Xu J."/>
            <person name="Bruns T."/>
            <person name="Baldrian P."/>
            <person name="Vilgalys R."/>
            <person name="Dunand C."/>
            <person name="Henrissat B."/>
            <person name="Grigoriev I.V."/>
            <person name="Hibbett D."/>
            <person name="Nagy L.G."/>
            <person name="Martin F.M."/>
        </authorList>
    </citation>
    <scope>NUCLEOTIDE SEQUENCE</scope>
    <source>
        <strain evidence="1">UP504</strain>
    </source>
</reference>
<evidence type="ECO:0000313" key="2">
    <source>
        <dbReference type="Proteomes" id="UP000886523"/>
    </source>
</evidence>
<evidence type="ECO:0000313" key="1">
    <source>
        <dbReference type="EMBL" id="KAF9519302.1"/>
    </source>
</evidence>
<keyword evidence="2" id="KW-1185">Reference proteome</keyword>
<comment type="caution">
    <text evidence="1">The sequence shown here is derived from an EMBL/GenBank/DDBJ whole genome shotgun (WGS) entry which is preliminary data.</text>
</comment>
<dbReference type="EMBL" id="MU128918">
    <property type="protein sequence ID" value="KAF9519302.1"/>
    <property type="molecule type" value="Genomic_DNA"/>
</dbReference>
<protein>
    <submittedName>
        <fullName evidence="1">Uncharacterized protein</fullName>
    </submittedName>
</protein>
<sequence length="202" mass="21870">MARETSCEQKGTTLEKGVFELFHKCKYSKLHIAFVRIGRGWAQLSTAERTIRGLQKIEEQLARAYSIIWAVRLGIPPGSVSPSKSTGWLGARPQTRNHGTCTGFVASSPYCISLHLPPGGAPRETPPICRVFPLLPPTALRGVCSASWCCQPGRDLLDLAHTGDCGLGVPEVAIVLPQRAPAPVTIIRRLGEHKGSKRSQVA</sequence>
<dbReference type="AlphaFoldDB" id="A0A9P6B8D8"/>